<protein>
    <recommendedName>
        <fullName evidence="5">Phosphoglycerate mutase-like protein</fullName>
    </recommendedName>
</protein>
<proteinExistence type="inferred from homology"/>
<organism evidence="4">
    <name type="scientific">Schizophyllum commune (strain H4-8 / FGSC 9210)</name>
    <name type="common">Split gill fungus</name>
    <dbReference type="NCBI Taxonomy" id="578458"/>
    <lineage>
        <taxon>Eukaryota</taxon>
        <taxon>Fungi</taxon>
        <taxon>Dikarya</taxon>
        <taxon>Basidiomycota</taxon>
        <taxon>Agaricomycotina</taxon>
        <taxon>Agaricomycetes</taxon>
        <taxon>Agaricomycetidae</taxon>
        <taxon>Agaricales</taxon>
        <taxon>Schizophyllaceae</taxon>
        <taxon>Schizophyllum</taxon>
    </lineage>
</organism>
<reference evidence="3 4" key="1">
    <citation type="journal article" date="2010" name="Nat. Biotechnol.">
        <title>Genome sequence of the model mushroom Schizophyllum commune.</title>
        <authorList>
            <person name="Ohm R.A."/>
            <person name="de Jong J.F."/>
            <person name="Lugones L.G."/>
            <person name="Aerts A."/>
            <person name="Kothe E."/>
            <person name="Stajich J.E."/>
            <person name="de Vries R.P."/>
            <person name="Record E."/>
            <person name="Levasseur A."/>
            <person name="Baker S.E."/>
            <person name="Bartholomew K.A."/>
            <person name="Coutinho P.M."/>
            <person name="Erdmann S."/>
            <person name="Fowler T.J."/>
            <person name="Gathman A.C."/>
            <person name="Lombard V."/>
            <person name="Henrissat B."/>
            <person name="Knabe N."/>
            <person name="Kuees U."/>
            <person name="Lilly W.W."/>
            <person name="Lindquist E."/>
            <person name="Lucas S."/>
            <person name="Magnuson J.K."/>
            <person name="Piumi F."/>
            <person name="Raudaskoski M."/>
            <person name="Salamov A."/>
            <person name="Schmutz J."/>
            <person name="Schwarze F.W.M.R."/>
            <person name="vanKuyk P.A."/>
            <person name="Horton J.S."/>
            <person name="Grigoriev I.V."/>
            <person name="Woesten H.A.B."/>
        </authorList>
    </citation>
    <scope>NUCLEOTIDE SEQUENCE [LARGE SCALE GENOMIC DNA]</scope>
    <source>
        <strain evidence="4">H4-8 / FGSC 9210</strain>
    </source>
</reference>
<dbReference type="EMBL" id="GL377313">
    <property type="protein sequence ID" value="EFI92306.1"/>
    <property type="molecule type" value="Genomic_DNA"/>
</dbReference>
<evidence type="ECO:0008006" key="5">
    <source>
        <dbReference type="Google" id="ProtNLM"/>
    </source>
</evidence>
<dbReference type="Proteomes" id="UP000007431">
    <property type="component" value="Unassembled WGS sequence"/>
</dbReference>
<keyword evidence="2" id="KW-0472">Membrane</keyword>
<dbReference type="SUPFAM" id="SSF53254">
    <property type="entry name" value="Phosphoglycerate mutase-like"/>
    <property type="match status" value="1"/>
</dbReference>
<dbReference type="STRING" id="578458.D8QIX7"/>
<dbReference type="PANTHER" id="PTHR11567:SF142">
    <property type="entry name" value="PHOSPHOGLYCERATE MUTASE-LIKE PROTEIN"/>
    <property type="match status" value="1"/>
</dbReference>
<gene>
    <name evidence="3" type="ORF">SCHCODRAFT_70914</name>
</gene>
<keyword evidence="2" id="KW-0812">Transmembrane</keyword>
<sequence length="480" mass="52750">MSQVLGVIVVARNGDRTNLYQDPKSYVASLAETTALGEVQSHQLGQLLRRTYFDPSSPSYISGIRSDLVDNNEVHVRVKAGTAGTVVFDSAIALLQGLYPPTEKNKIVLANETTIVAPLGGYQYVPVETVEPGNDRSLEGWTACPNFQKHVDEFHKSEEFKKKEKEAAPFFSAVRDFVFGRPTTLENAWNLYDYVSTQYTHNRTYAFRLPPRLDEQSRALADWHEAGVFSDKAPNGIGNVAGRTLLHTILRALERVSFNHDPLQFLLVETSYQPLVSFFNLTGMANQHHELKAIPDFASAVAVELRRGAPPDIRDFLRFRFTNGSAGFHDVHPYGHKADIPLTEFIYRAEGSAISSNKQWMQVCGAKDLGGHGGEWTVGPNLTASGAGASAFGFSDAPASASDSCGLDLGRALGFEQAQDCGFDLVPLLAGFAVAMLALTALLFGRRRLARQAVRLEGEERWEGYRDAKEVQVVVPVSRA</sequence>
<dbReference type="Gene3D" id="3.40.50.1240">
    <property type="entry name" value="Phosphoglycerate mutase-like"/>
    <property type="match status" value="1"/>
</dbReference>
<dbReference type="HOGENOM" id="CLU_023111_2_1_1"/>
<dbReference type="OrthoDB" id="258392at2759"/>
<keyword evidence="4" id="KW-1185">Reference proteome</keyword>
<dbReference type="PANTHER" id="PTHR11567">
    <property type="entry name" value="ACID PHOSPHATASE-RELATED"/>
    <property type="match status" value="1"/>
</dbReference>
<evidence type="ECO:0000256" key="1">
    <source>
        <dbReference type="ARBA" id="ARBA00005375"/>
    </source>
</evidence>
<dbReference type="Pfam" id="PF00328">
    <property type="entry name" value="His_Phos_2"/>
    <property type="match status" value="1"/>
</dbReference>
<evidence type="ECO:0000256" key="2">
    <source>
        <dbReference type="SAM" id="Phobius"/>
    </source>
</evidence>
<dbReference type="AlphaFoldDB" id="D8QIX7"/>
<comment type="similarity">
    <text evidence="1">Belongs to the histidine acid phosphatase family.</text>
</comment>
<evidence type="ECO:0000313" key="4">
    <source>
        <dbReference type="Proteomes" id="UP000007431"/>
    </source>
</evidence>
<dbReference type="VEuPathDB" id="FungiDB:SCHCODRAFT_02643503"/>
<dbReference type="InParanoid" id="D8QIX7"/>
<keyword evidence="2" id="KW-1133">Transmembrane helix</keyword>
<name>D8QIX7_SCHCM</name>
<dbReference type="OMA" id="REWAQAC"/>
<dbReference type="GO" id="GO:0016791">
    <property type="term" value="F:phosphatase activity"/>
    <property type="evidence" value="ECO:0007669"/>
    <property type="project" value="TreeGrafter"/>
</dbReference>
<dbReference type="InterPro" id="IPR029033">
    <property type="entry name" value="His_PPase_superfam"/>
</dbReference>
<evidence type="ECO:0000313" key="3">
    <source>
        <dbReference type="EMBL" id="EFI92306.1"/>
    </source>
</evidence>
<feature type="transmembrane region" description="Helical" evidence="2">
    <location>
        <begin position="425"/>
        <end position="445"/>
    </location>
</feature>
<dbReference type="InterPro" id="IPR050645">
    <property type="entry name" value="Histidine_acid_phosphatase"/>
</dbReference>
<dbReference type="InterPro" id="IPR000560">
    <property type="entry name" value="His_Pase_clade-2"/>
</dbReference>
<dbReference type="eggNOG" id="KOG3720">
    <property type="taxonomic scope" value="Eukaryota"/>
</dbReference>
<accession>D8QIX7</accession>